<feature type="signal peptide" evidence="3">
    <location>
        <begin position="1"/>
        <end position="27"/>
    </location>
</feature>
<evidence type="ECO:0000256" key="1">
    <source>
        <dbReference type="ARBA" id="ARBA00023157"/>
    </source>
</evidence>
<gene>
    <name evidence="5" type="ORF">HU200_046202</name>
</gene>
<keyword evidence="2" id="KW-0325">Glycoprotein</keyword>
<keyword evidence="1" id="KW-1015">Disulfide bond</keyword>
<proteinExistence type="predicted"/>
<dbReference type="EMBL" id="JACEFO010002133">
    <property type="protein sequence ID" value="KAF8678585.1"/>
    <property type="molecule type" value="Genomic_DNA"/>
</dbReference>
<dbReference type="PANTHER" id="PTHR33021">
    <property type="entry name" value="BLUE COPPER PROTEIN"/>
    <property type="match status" value="1"/>
</dbReference>
<reference evidence="5" key="1">
    <citation type="submission" date="2020-07" db="EMBL/GenBank/DDBJ databases">
        <title>Genome sequence and genetic diversity analysis of an under-domesticated orphan crop, white fonio (Digitaria exilis).</title>
        <authorList>
            <person name="Bennetzen J.L."/>
            <person name="Chen S."/>
            <person name="Ma X."/>
            <person name="Wang X."/>
            <person name="Yssel A.E.J."/>
            <person name="Chaluvadi S.R."/>
            <person name="Johnson M."/>
            <person name="Gangashetty P."/>
            <person name="Hamidou F."/>
            <person name="Sanogo M.D."/>
            <person name="Zwaenepoel A."/>
            <person name="Wallace J."/>
            <person name="Van De Peer Y."/>
            <person name="Van Deynze A."/>
        </authorList>
    </citation>
    <scope>NUCLEOTIDE SEQUENCE</scope>
    <source>
        <tissue evidence="5">Leaves</tissue>
    </source>
</reference>
<dbReference type="Proteomes" id="UP000636709">
    <property type="component" value="Unassembled WGS sequence"/>
</dbReference>
<dbReference type="GO" id="GO:0009055">
    <property type="term" value="F:electron transfer activity"/>
    <property type="evidence" value="ECO:0007669"/>
    <property type="project" value="InterPro"/>
</dbReference>
<dbReference type="Pfam" id="PF02298">
    <property type="entry name" value="Cu_bind_like"/>
    <property type="match status" value="1"/>
</dbReference>
<dbReference type="OrthoDB" id="2015640at2759"/>
<sequence length="277" mass="29364">MSRPCSSNNNVSLVLALGFAAFVVASAATSHGDVFYVGDKDGWVSKPAVSYDRWAASHRFKVTDTLVFKYKKGADSLVVDRRHYDACDSRDPIGELRDGDSAYVLGKTGPVYFISGGAVRCKHGQKLMVVVTAEPPVGSQAPSPSPSLAPSTSVAAPPAYYVAESPQTSPPFQGSPVFSSPNAFSSRAFTFSLHGTFTLAFSTTIFSTIPKSTQYPSVPVADSPISLSPDQELPPFLVPGLAPRPSNIHPVSASSVSTRTSIVVPTLLVVMLTYVLF</sequence>
<evidence type="ECO:0000256" key="2">
    <source>
        <dbReference type="ARBA" id="ARBA00023180"/>
    </source>
</evidence>
<dbReference type="AlphaFoldDB" id="A0A835AYU5"/>
<dbReference type="Gene3D" id="2.60.40.420">
    <property type="entry name" value="Cupredoxins - blue copper proteins"/>
    <property type="match status" value="1"/>
</dbReference>
<protein>
    <recommendedName>
        <fullName evidence="4">Phytocyanin domain-containing protein</fullName>
    </recommendedName>
</protein>
<dbReference type="InterPro" id="IPR008972">
    <property type="entry name" value="Cupredoxin"/>
</dbReference>
<feature type="domain" description="Phytocyanin" evidence="4">
    <location>
        <begin position="33"/>
        <end position="133"/>
    </location>
</feature>
<comment type="caution">
    <text evidence="5">The sequence shown here is derived from an EMBL/GenBank/DDBJ whole genome shotgun (WGS) entry which is preliminary data.</text>
</comment>
<dbReference type="PANTHER" id="PTHR33021:SF185">
    <property type="entry name" value="EARLY NODULIN-LIKE PROTEIN 3-RELATED"/>
    <property type="match status" value="1"/>
</dbReference>
<keyword evidence="6" id="KW-1185">Reference proteome</keyword>
<dbReference type="GO" id="GO:0005886">
    <property type="term" value="C:plasma membrane"/>
    <property type="evidence" value="ECO:0007669"/>
    <property type="project" value="TreeGrafter"/>
</dbReference>
<evidence type="ECO:0000259" key="4">
    <source>
        <dbReference type="PROSITE" id="PS51485"/>
    </source>
</evidence>
<name>A0A835AYU5_9POAL</name>
<evidence type="ECO:0000313" key="6">
    <source>
        <dbReference type="Proteomes" id="UP000636709"/>
    </source>
</evidence>
<dbReference type="FunFam" id="2.60.40.420:FF:000034">
    <property type="entry name" value="Cupredoxin superfamily protein"/>
    <property type="match status" value="1"/>
</dbReference>
<dbReference type="PROSITE" id="PS51485">
    <property type="entry name" value="PHYTOCYANIN"/>
    <property type="match status" value="1"/>
</dbReference>
<feature type="chain" id="PRO_5032935849" description="Phytocyanin domain-containing protein" evidence="3">
    <location>
        <begin position="28"/>
        <end position="277"/>
    </location>
</feature>
<accession>A0A835AYU5</accession>
<organism evidence="5 6">
    <name type="scientific">Digitaria exilis</name>
    <dbReference type="NCBI Taxonomy" id="1010633"/>
    <lineage>
        <taxon>Eukaryota</taxon>
        <taxon>Viridiplantae</taxon>
        <taxon>Streptophyta</taxon>
        <taxon>Embryophyta</taxon>
        <taxon>Tracheophyta</taxon>
        <taxon>Spermatophyta</taxon>
        <taxon>Magnoliopsida</taxon>
        <taxon>Liliopsida</taxon>
        <taxon>Poales</taxon>
        <taxon>Poaceae</taxon>
        <taxon>PACMAD clade</taxon>
        <taxon>Panicoideae</taxon>
        <taxon>Panicodae</taxon>
        <taxon>Paniceae</taxon>
        <taxon>Anthephorinae</taxon>
        <taxon>Digitaria</taxon>
    </lineage>
</organism>
<evidence type="ECO:0000313" key="5">
    <source>
        <dbReference type="EMBL" id="KAF8678585.1"/>
    </source>
</evidence>
<dbReference type="InterPro" id="IPR039391">
    <property type="entry name" value="Phytocyanin-like"/>
</dbReference>
<dbReference type="SUPFAM" id="SSF49503">
    <property type="entry name" value="Cupredoxins"/>
    <property type="match status" value="1"/>
</dbReference>
<evidence type="ECO:0000256" key="3">
    <source>
        <dbReference type="SAM" id="SignalP"/>
    </source>
</evidence>
<keyword evidence="3" id="KW-0732">Signal</keyword>
<dbReference type="InterPro" id="IPR003245">
    <property type="entry name" value="Phytocyanin_dom"/>
</dbReference>